<organism evidence="1 2">
    <name type="scientific">Eumeta variegata</name>
    <name type="common">Bagworm moth</name>
    <name type="synonym">Eumeta japonica</name>
    <dbReference type="NCBI Taxonomy" id="151549"/>
    <lineage>
        <taxon>Eukaryota</taxon>
        <taxon>Metazoa</taxon>
        <taxon>Ecdysozoa</taxon>
        <taxon>Arthropoda</taxon>
        <taxon>Hexapoda</taxon>
        <taxon>Insecta</taxon>
        <taxon>Pterygota</taxon>
        <taxon>Neoptera</taxon>
        <taxon>Endopterygota</taxon>
        <taxon>Lepidoptera</taxon>
        <taxon>Glossata</taxon>
        <taxon>Ditrysia</taxon>
        <taxon>Tineoidea</taxon>
        <taxon>Psychidae</taxon>
        <taxon>Oiketicinae</taxon>
        <taxon>Eumeta</taxon>
    </lineage>
</organism>
<name>A0A4C1WA81_EUMVA</name>
<sequence length="77" mass="8948">METVIVKKSRGRESRVNKTRAVRLEGLPEDVVSYWNALGWPALLRRRIALVFSQRLKLCVMEASYREINEADLTILM</sequence>
<protein>
    <submittedName>
        <fullName evidence="1">Uncharacterized protein</fullName>
    </submittedName>
</protein>
<accession>A0A4C1WA81</accession>
<keyword evidence="2" id="KW-1185">Reference proteome</keyword>
<proteinExistence type="predicted"/>
<dbReference type="EMBL" id="BGZK01000513">
    <property type="protein sequence ID" value="GBP47941.1"/>
    <property type="molecule type" value="Genomic_DNA"/>
</dbReference>
<reference evidence="1 2" key="1">
    <citation type="journal article" date="2019" name="Commun. Biol.">
        <title>The bagworm genome reveals a unique fibroin gene that provides high tensile strength.</title>
        <authorList>
            <person name="Kono N."/>
            <person name="Nakamura H."/>
            <person name="Ohtoshi R."/>
            <person name="Tomita M."/>
            <person name="Numata K."/>
            <person name="Arakawa K."/>
        </authorList>
    </citation>
    <scope>NUCLEOTIDE SEQUENCE [LARGE SCALE GENOMIC DNA]</scope>
</reference>
<dbReference type="Proteomes" id="UP000299102">
    <property type="component" value="Unassembled WGS sequence"/>
</dbReference>
<evidence type="ECO:0000313" key="1">
    <source>
        <dbReference type="EMBL" id="GBP47941.1"/>
    </source>
</evidence>
<comment type="caution">
    <text evidence="1">The sequence shown here is derived from an EMBL/GenBank/DDBJ whole genome shotgun (WGS) entry which is preliminary data.</text>
</comment>
<gene>
    <name evidence="1" type="ORF">EVAR_31481_1</name>
</gene>
<dbReference type="AlphaFoldDB" id="A0A4C1WA81"/>
<evidence type="ECO:0000313" key="2">
    <source>
        <dbReference type="Proteomes" id="UP000299102"/>
    </source>
</evidence>